<dbReference type="OrthoDB" id="7360581at2"/>
<dbReference type="PANTHER" id="PTHR34606:SF16">
    <property type="entry name" value="BON DOMAIN-CONTAINING PROTEIN"/>
    <property type="match status" value="1"/>
</dbReference>
<feature type="domain" description="BON" evidence="7">
    <location>
        <begin position="46"/>
        <end position="114"/>
    </location>
</feature>
<dbReference type="InterPro" id="IPR007055">
    <property type="entry name" value="BON_dom"/>
</dbReference>
<comment type="caution">
    <text evidence="8">The sequence shown here is derived from an EMBL/GenBank/DDBJ whole genome shotgun (WGS) entry which is preliminary data.</text>
</comment>
<reference evidence="8 9" key="1">
    <citation type="submission" date="2018-02" db="EMBL/GenBank/DDBJ databases">
        <title>Reclassifiation of [Polyangium] brachysporum DSM 7029 as Guopingzhaonella breviflexa gen. nov., sp. nov., a member of the family Comamonadaceae.</title>
        <authorList>
            <person name="Tang B."/>
        </authorList>
    </citation>
    <scope>NUCLEOTIDE SEQUENCE [LARGE SCALE GENOMIC DNA]</scope>
    <source>
        <strain evidence="8 9">BCRC 80649</strain>
    </source>
</reference>
<accession>A0A2S5SS82</accession>
<dbReference type="Pfam" id="PF04972">
    <property type="entry name" value="BON"/>
    <property type="match status" value="1"/>
</dbReference>
<dbReference type="AlphaFoldDB" id="A0A2S5SS82"/>
<keyword evidence="9" id="KW-1185">Reference proteome</keyword>
<proteinExistence type="predicted"/>
<keyword evidence="4" id="KW-0574">Periplasm</keyword>
<gene>
    <name evidence="8" type="ORF">C1704_13305</name>
</gene>
<evidence type="ECO:0000256" key="5">
    <source>
        <dbReference type="ARBA" id="ARBA00070588"/>
    </source>
</evidence>
<name>A0A2S5SS82_9BURK</name>
<evidence type="ECO:0000256" key="1">
    <source>
        <dbReference type="ARBA" id="ARBA00004418"/>
    </source>
</evidence>
<keyword evidence="2 6" id="KW-0732">Signal</keyword>
<dbReference type="PROSITE" id="PS51257">
    <property type="entry name" value="PROKAR_LIPOPROTEIN"/>
    <property type="match status" value="1"/>
</dbReference>
<evidence type="ECO:0000259" key="7">
    <source>
        <dbReference type="PROSITE" id="PS50914"/>
    </source>
</evidence>
<dbReference type="Gene3D" id="3.30.1340.30">
    <property type="match status" value="1"/>
</dbReference>
<dbReference type="InterPro" id="IPR014004">
    <property type="entry name" value="Transpt-assoc_nodulatn_dom_bac"/>
</dbReference>
<evidence type="ECO:0000313" key="8">
    <source>
        <dbReference type="EMBL" id="PPE65605.1"/>
    </source>
</evidence>
<dbReference type="PANTHER" id="PTHR34606">
    <property type="entry name" value="BON DOMAIN-CONTAINING PROTEIN"/>
    <property type="match status" value="1"/>
</dbReference>
<evidence type="ECO:0000256" key="6">
    <source>
        <dbReference type="SAM" id="SignalP"/>
    </source>
</evidence>
<protein>
    <recommendedName>
        <fullName evidence="5">Osmotically-inducible protein Y</fullName>
    </recommendedName>
</protein>
<comment type="subcellular location">
    <subcellularLocation>
        <location evidence="1">Periplasm</location>
    </subcellularLocation>
</comment>
<sequence length="117" mass="12218">MNLKEHTMQASQLLRITALSVALGATIVATGCSATPTQASAGEVIDDTWITTKVKAAFVEDKTVSALNINVETFRGTVQLSGFANSAAEVQRAGQIASGIKGVKAVKNDIRLKQSVS</sequence>
<evidence type="ECO:0000256" key="4">
    <source>
        <dbReference type="ARBA" id="ARBA00022764"/>
    </source>
</evidence>
<dbReference type="SMART" id="SM00749">
    <property type="entry name" value="BON"/>
    <property type="match status" value="1"/>
</dbReference>
<dbReference type="FunFam" id="3.30.1340.30:FF:000001">
    <property type="entry name" value="Molecular chaperone OsmY"/>
    <property type="match status" value="1"/>
</dbReference>
<keyword evidence="3" id="KW-0677">Repeat</keyword>
<feature type="chain" id="PRO_5015479492" description="Osmotically-inducible protein Y" evidence="6">
    <location>
        <begin position="35"/>
        <end position="117"/>
    </location>
</feature>
<evidence type="ECO:0000256" key="3">
    <source>
        <dbReference type="ARBA" id="ARBA00022737"/>
    </source>
</evidence>
<dbReference type="Proteomes" id="UP000238605">
    <property type="component" value="Unassembled WGS sequence"/>
</dbReference>
<organism evidence="8 9">
    <name type="scientific">Caldimonas caldifontis</name>
    <dbReference type="NCBI Taxonomy" id="1452508"/>
    <lineage>
        <taxon>Bacteria</taxon>
        <taxon>Pseudomonadati</taxon>
        <taxon>Pseudomonadota</taxon>
        <taxon>Betaproteobacteria</taxon>
        <taxon>Burkholderiales</taxon>
        <taxon>Sphaerotilaceae</taxon>
        <taxon>Caldimonas</taxon>
    </lineage>
</organism>
<dbReference type="InterPro" id="IPR051686">
    <property type="entry name" value="Lipoprotein_DolP"/>
</dbReference>
<dbReference type="EMBL" id="PSNX01000012">
    <property type="protein sequence ID" value="PPE65605.1"/>
    <property type="molecule type" value="Genomic_DNA"/>
</dbReference>
<evidence type="ECO:0000313" key="9">
    <source>
        <dbReference type="Proteomes" id="UP000238605"/>
    </source>
</evidence>
<dbReference type="GO" id="GO:0042597">
    <property type="term" value="C:periplasmic space"/>
    <property type="evidence" value="ECO:0007669"/>
    <property type="project" value="UniProtKB-SubCell"/>
</dbReference>
<dbReference type="PROSITE" id="PS50914">
    <property type="entry name" value="BON"/>
    <property type="match status" value="1"/>
</dbReference>
<feature type="signal peptide" evidence="6">
    <location>
        <begin position="1"/>
        <end position="34"/>
    </location>
</feature>
<evidence type="ECO:0000256" key="2">
    <source>
        <dbReference type="ARBA" id="ARBA00022729"/>
    </source>
</evidence>